<proteinExistence type="predicted"/>
<accession>A0A1F5KUA0</accession>
<dbReference type="AlphaFoldDB" id="A0A1F5KUA0"/>
<organism evidence="1 2">
    <name type="scientific">Candidatus Daviesbacteria bacterium RIFCSPLOWO2_01_FULL_39_12</name>
    <dbReference type="NCBI Taxonomy" id="1797785"/>
    <lineage>
        <taxon>Bacteria</taxon>
        <taxon>Candidatus Daviesiibacteriota</taxon>
    </lineage>
</organism>
<reference evidence="1 2" key="1">
    <citation type="journal article" date="2016" name="Nat. Commun.">
        <title>Thousands of microbial genomes shed light on interconnected biogeochemical processes in an aquifer system.</title>
        <authorList>
            <person name="Anantharaman K."/>
            <person name="Brown C.T."/>
            <person name="Hug L.A."/>
            <person name="Sharon I."/>
            <person name="Castelle C.J."/>
            <person name="Probst A.J."/>
            <person name="Thomas B.C."/>
            <person name="Singh A."/>
            <person name="Wilkins M.J."/>
            <person name="Karaoz U."/>
            <person name="Brodie E.L."/>
            <person name="Williams K.H."/>
            <person name="Hubbard S.S."/>
            <person name="Banfield J.F."/>
        </authorList>
    </citation>
    <scope>NUCLEOTIDE SEQUENCE [LARGE SCALE GENOMIC DNA]</scope>
</reference>
<sequence>MQNTRLNHHSSMTKEERDLAVLKAQKVKELAFKLVVKIISWESGASESMVVKSSDKITPEEWLRYKKHRMNIPTTLDKKKVADNLTRTYNSIKANGGFA</sequence>
<protein>
    <submittedName>
        <fullName evidence="1">Uncharacterized protein</fullName>
    </submittedName>
</protein>
<comment type="caution">
    <text evidence="1">The sequence shown here is derived from an EMBL/GenBank/DDBJ whole genome shotgun (WGS) entry which is preliminary data.</text>
</comment>
<evidence type="ECO:0000313" key="1">
    <source>
        <dbReference type="EMBL" id="OGE44508.1"/>
    </source>
</evidence>
<dbReference type="Proteomes" id="UP000178565">
    <property type="component" value="Unassembled WGS sequence"/>
</dbReference>
<dbReference type="EMBL" id="MFDM01000001">
    <property type="protein sequence ID" value="OGE44508.1"/>
    <property type="molecule type" value="Genomic_DNA"/>
</dbReference>
<gene>
    <name evidence="1" type="ORF">A3B45_05155</name>
</gene>
<evidence type="ECO:0000313" key="2">
    <source>
        <dbReference type="Proteomes" id="UP000178565"/>
    </source>
</evidence>
<name>A0A1F5KUA0_9BACT</name>